<dbReference type="AlphaFoldDB" id="A0AAE6NG70"/>
<evidence type="ECO:0000313" key="1">
    <source>
        <dbReference type="EMBL" id="QEV51340.1"/>
    </source>
</evidence>
<dbReference type="KEGG" id="spla:CP981_06380"/>
<dbReference type="AntiFam" id="ANF00057">
    <property type="entry name" value="Translation of E. coli type CRISPR repeat"/>
</dbReference>
<accession>A0AAE6NG70</accession>
<organism evidence="1 2">
    <name type="scientific">Streptomyces platensis</name>
    <dbReference type="NCBI Taxonomy" id="58346"/>
    <lineage>
        <taxon>Bacteria</taxon>
        <taxon>Bacillati</taxon>
        <taxon>Actinomycetota</taxon>
        <taxon>Actinomycetes</taxon>
        <taxon>Kitasatosporales</taxon>
        <taxon>Streptomycetaceae</taxon>
        <taxon>Streptomyces</taxon>
    </lineage>
</organism>
<evidence type="ECO:0000313" key="2">
    <source>
        <dbReference type="Proteomes" id="UP000325458"/>
    </source>
</evidence>
<sequence>MVCACNDAGHEVCSPRPRGWSRAAREDLGEGVVVPAHAGLVPPSPAPCRLGRRGPRACGVGPGVELQQITLAQWSPRVRGCSHAAKCCIVLHAHAGLALR</sequence>
<dbReference type="Proteomes" id="UP000325458">
    <property type="component" value="Chromosome"/>
</dbReference>
<proteinExistence type="predicted"/>
<name>A0AAE6NG70_STRPT</name>
<dbReference type="EMBL" id="CP023691">
    <property type="protein sequence ID" value="QEV51340.1"/>
    <property type="molecule type" value="Genomic_DNA"/>
</dbReference>
<protein>
    <submittedName>
        <fullName evidence="1">Uncharacterized protein</fullName>
    </submittedName>
</protein>
<reference evidence="1 2" key="1">
    <citation type="submission" date="2017-09" db="EMBL/GenBank/DDBJ databases">
        <authorList>
            <person name="Lee N."/>
            <person name="Cho B.-K."/>
        </authorList>
    </citation>
    <scope>NUCLEOTIDE SEQUENCE [LARGE SCALE GENOMIC DNA]</scope>
    <source>
        <strain evidence="1 2">ATCC 23948</strain>
    </source>
</reference>
<gene>
    <name evidence="1" type="ORF">CP981_06380</name>
</gene>